<comment type="caution">
    <text evidence="3">The sequence shown here is derived from an EMBL/GenBank/DDBJ whole genome shotgun (WGS) entry which is preliminary data.</text>
</comment>
<feature type="compositionally biased region" description="Polar residues" evidence="1">
    <location>
        <begin position="45"/>
        <end position="66"/>
    </location>
</feature>
<accession>A0A9D6V795</accession>
<dbReference type="Proteomes" id="UP000807825">
    <property type="component" value="Unassembled WGS sequence"/>
</dbReference>
<proteinExistence type="predicted"/>
<evidence type="ECO:0000256" key="2">
    <source>
        <dbReference type="SAM" id="SignalP"/>
    </source>
</evidence>
<feature type="compositionally biased region" description="Polar residues" evidence="1">
    <location>
        <begin position="114"/>
        <end position="132"/>
    </location>
</feature>
<organism evidence="3 4">
    <name type="scientific">Desulfomonile tiedjei</name>
    <dbReference type="NCBI Taxonomy" id="2358"/>
    <lineage>
        <taxon>Bacteria</taxon>
        <taxon>Pseudomonadati</taxon>
        <taxon>Thermodesulfobacteriota</taxon>
        <taxon>Desulfomonilia</taxon>
        <taxon>Desulfomonilales</taxon>
        <taxon>Desulfomonilaceae</taxon>
        <taxon>Desulfomonile</taxon>
    </lineage>
</organism>
<feature type="chain" id="PRO_5039658776" evidence="2">
    <location>
        <begin position="23"/>
        <end position="132"/>
    </location>
</feature>
<sequence>MIRKTLSTLCCMVLVMGFVGLASGDSTQSLSVAHEFDDEGKARSADSTQQAVSPPQSPVTKQQVVATNAKRDQVQASQGISNDQPSPQSLEGGIKEVFSFLLPSKQDLEKAFNAESNYSGPKRSTNWRENGQ</sequence>
<protein>
    <submittedName>
        <fullName evidence="3">Uncharacterized protein</fullName>
    </submittedName>
</protein>
<dbReference type="EMBL" id="JACRDE010000551">
    <property type="protein sequence ID" value="MBI5252018.1"/>
    <property type="molecule type" value="Genomic_DNA"/>
</dbReference>
<feature type="compositionally biased region" description="Polar residues" evidence="1">
    <location>
        <begin position="74"/>
        <end position="89"/>
    </location>
</feature>
<dbReference type="AlphaFoldDB" id="A0A9D6V795"/>
<feature type="region of interest" description="Disordered" evidence="1">
    <location>
        <begin position="34"/>
        <end position="92"/>
    </location>
</feature>
<keyword evidence="2" id="KW-0732">Signal</keyword>
<name>A0A9D6V795_9BACT</name>
<evidence type="ECO:0000256" key="1">
    <source>
        <dbReference type="SAM" id="MobiDB-lite"/>
    </source>
</evidence>
<reference evidence="3" key="1">
    <citation type="submission" date="2020-07" db="EMBL/GenBank/DDBJ databases">
        <title>Huge and variable diversity of episymbiotic CPR bacteria and DPANN archaea in groundwater ecosystems.</title>
        <authorList>
            <person name="He C.Y."/>
            <person name="Keren R."/>
            <person name="Whittaker M."/>
            <person name="Farag I.F."/>
            <person name="Doudna J."/>
            <person name="Cate J.H.D."/>
            <person name="Banfield J.F."/>
        </authorList>
    </citation>
    <scope>NUCLEOTIDE SEQUENCE</scope>
    <source>
        <strain evidence="3">NC_groundwater_1664_Pr3_B-0.1um_52_9</strain>
    </source>
</reference>
<gene>
    <name evidence="3" type="ORF">HY912_21195</name>
</gene>
<feature type="signal peptide" evidence="2">
    <location>
        <begin position="1"/>
        <end position="22"/>
    </location>
</feature>
<feature type="region of interest" description="Disordered" evidence="1">
    <location>
        <begin position="112"/>
        <end position="132"/>
    </location>
</feature>
<evidence type="ECO:0000313" key="4">
    <source>
        <dbReference type="Proteomes" id="UP000807825"/>
    </source>
</evidence>
<evidence type="ECO:0000313" key="3">
    <source>
        <dbReference type="EMBL" id="MBI5252018.1"/>
    </source>
</evidence>